<evidence type="ECO:0000313" key="2">
    <source>
        <dbReference type="Proteomes" id="UP000326837"/>
    </source>
</evidence>
<accession>A0A5K7X3U0</accession>
<dbReference type="Proteomes" id="UP000326837">
    <property type="component" value="Chromosome"/>
</dbReference>
<dbReference type="AlphaFoldDB" id="A0A5K7X3U0"/>
<sequence>MDIHFPIFRFLRAFLRIVVPSWFSFLPIPTAIRPSAVRISSFSPL</sequence>
<reference evidence="2" key="1">
    <citation type="submission" date="2019-10" db="EMBL/GenBank/DDBJ databases">
        <title>Lacipirellula parvula gen. nov., sp. nov., representing a lineage of planctomycetes widespread in freshwater anoxic habitats, and description of the family Lacipirellulaceae.</title>
        <authorList>
            <person name="Dedysh S.N."/>
            <person name="Kulichevskaya I.S."/>
            <person name="Beletsky A.V."/>
            <person name="Rakitin A.L."/>
            <person name="Mardanov A.V."/>
            <person name="Ivanova A.A."/>
            <person name="Saltykova V.X."/>
            <person name="Rijpstra W.I.C."/>
            <person name="Sinninghe Damste J.S."/>
            <person name="Ravin N.V."/>
        </authorList>
    </citation>
    <scope>NUCLEOTIDE SEQUENCE [LARGE SCALE GENOMIC DNA]</scope>
    <source>
        <strain evidence="2">PX69</strain>
    </source>
</reference>
<dbReference type="EMBL" id="AP021861">
    <property type="protein sequence ID" value="BBO30492.1"/>
    <property type="molecule type" value="Genomic_DNA"/>
</dbReference>
<organism evidence="1 2">
    <name type="scientific">Lacipirellula parvula</name>
    <dbReference type="NCBI Taxonomy" id="2650471"/>
    <lineage>
        <taxon>Bacteria</taxon>
        <taxon>Pseudomonadati</taxon>
        <taxon>Planctomycetota</taxon>
        <taxon>Planctomycetia</taxon>
        <taxon>Pirellulales</taxon>
        <taxon>Lacipirellulaceae</taxon>
        <taxon>Lacipirellula</taxon>
    </lineage>
</organism>
<gene>
    <name evidence="1" type="ORF">PLANPX_0104</name>
</gene>
<evidence type="ECO:0000313" key="1">
    <source>
        <dbReference type="EMBL" id="BBO30492.1"/>
    </source>
</evidence>
<proteinExistence type="predicted"/>
<protein>
    <submittedName>
        <fullName evidence="1">Uncharacterized protein</fullName>
    </submittedName>
</protein>
<dbReference type="KEGG" id="lpav:PLANPX_0104"/>
<name>A0A5K7X3U0_9BACT</name>
<keyword evidence="2" id="KW-1185">Reference proteome</keyword>